<reference evidence="1" key="1">
    <citation type="submission" date="2013-07" db="EMBL/GenBank/DDBJ databases">
        <title>The genome of an arbuscular mycorrhizal fungus provides insights into the evolution of the oldest plant symbiosis.</title>
        <authorList>
            <consortium name="DOE Joint Genome Institute"/>
            <person name="Tisserant E."/>
            <person name="Malbreil M."/>
            <person name="Kuo A."/>
            <person name="Kohler A."/>
            <person name="Symeonidi A."/>
            <person name="Balestrini R."/>
            <person name="Charron P."/>
            <person name="Duensing N."/>
            <person name="Frei-dit-Frey N."/>
            <person name="Gianinazzi-Pearson V."/>
            <person name="Gilbert B."/>
            <person name="Handa Y."/>
            <person name="Hijri M."/>
            <person name="Kaul R."/>
            <person name="Kawaguchi M."/>
            <person name="Krajinski F."/>
            <person name="Lammers P."/>
            <person name="Lapierre D."/>
            <person name="Masclaux F.G."/>
            <person name="Murat C."/>
            <person name="Morin E."/>
            <person name="Ndikumana S."/>
            <person name="Pagni M."/>
            <person name="Petitpierre D."/>
            <person name="Requena N."/>
            <person name="Rosikiewicz P."/>
            <person name="Riley R."/>
            <person name="Saito K."/>
            <person name="San Clemente H."/>
            <person name="Shapiro H."/>
            <person name="van Tuinen D."/>
            <person name="Becard G."/>
            <person name="Bonfante P."/>
            <person name="Paszkowski U."/>
            <person name="Shachar-Hill Y."/>
            <person name="Young J.P."/>
            <person name="Sanders I.R."/>
            <person name="Henrissat B."/>
            <person name="Rensing S.A."/>
            <person name="Grigoriev I.V."/>
            <person name="Corradi N."/>
            <person name="Roux C."/>
            <person name="Martin F."/>
        </authorList>
    </citation>
    <scope>NUCLEOTIDE SEQUENCE</scope>
    <source>
        <strain evidence="1">DAOM 197198</strain>
    </source>
</reference>
<sequence>MEEEKFKNIHLSEFAQDNCNDVCDEAILFNKDEHVLLYSKKKFQLWEGCKLLG</sequence>
<protein>
    <submittedName>
        <fullName evidence="1">Uncharacterized protein</fullName>
    </submittedName>
</protein>
<dbReference type="HOGENOM" id="CLU_2980294_0_0_1"/>
<dbReference type="AlphaFoldDB" id="U9UKA5"/>
<organism evidence="1">
    <name type="scientific">Rhizophagus irregularis (strain DAOM 181602 / DAOM 197198 / MUCL 43194)</name>
    <name type="common">Arbuscular mycorrhizal fungus</name>
    <name type="synonym">Glomus intraradices</name>
    <dbReference type="NCBI Taxonomy" id="747089"/>
    <lineage>
        <taxon>Eukaryota</taxon>
        <taxon>Fungi</taxon>
        <taxon>Fungi incertae sedis</taxon>
        <taxon>Mucoromycota</taxon>
        <taxon>Glomeromycotina</taxon>
        <taxon>Glomeromycetes</taxon>
        <taxon>Glomerales</taxon>
        <taxon>Glomeraceae</taxon>
        <taxon>Rhizophagus</taxon>
    </lineage>
</organism>
<evidence type="ECO:0000313" key="1">
    <source>
        <dbReference type="EMBL" id="ESA16011.1"/>
    </source>
</evidence>
<dbReference type="EMBL" id="KI281427">
    <property type="protein sequence ID" value="ESA16011.1"/>
    <property type="molecule type" value="Genomic_DNA"/>
</dbReference>
<gene>
    <name evidence="1" type="ORF">GLOINDRAFT_23264</name>
</gene>
<accession>U9UKA5</accession>
<proteinExistence type="predicted"/>
<name>U9UKA5_RHIID</name>